<gene>
    <name evidence="2" type="ORF">HHI36_006236</name>
</gene>
<keyword evidence="3" id="KW-1185">Reference proteome</keyword>
<dbReference type="Proteomes" id="UP001516400">
    <property type="component" value="Unassembled WGS sequence"/>
</dbReference>
<feature type="compositionally biased region" description="Basic and acidic residues" evidence="1">
    <location>
        <begin position="59"/>
        <end position="89"/>
    </location>
</feature>
<comment type="caution">
    <text evidence="2">The sequence shown here is derived from an EMBL/GenBank/DDBJ whole genome shotgun (WGS) entry which is preliminary data.</text>
</comment>
<protein>
    <submittedName>
        <fullName evidence="2">Uncharacterized protein</fullName>
    </submittedName>
</protein>
<feature type="region of interest" description="Disordered" evidence="1">
    <location>
        <begin position="30"/>
        <end position="100"/>
    </location>
</feature>
<evidence type="ECO:0000313" key="3">
    <source>
        <dbReference type="Proteomes" id="UP001516400"/>
    </source>
</evidence>
<evidence type="ECO:0000256" key="1">
    <source>
        <dbReference type="SAM" id="MobiDB-lite"/>
    </source>
</evidence>
<organism evidence="2 3">
    <name type="scientific">Cryptolaemus montrouzieri</name>
    <dbReference type="NCBI Taxonomy" id="559131"/>
    <lineage>
        <taxon>Eukaryota</taxon>
        <taxon>Metazoa</taxon>
        <taxon>Ecdysozoa</taxon>
        <taxon>Arthropoda</taxon>
        <taxon>Hexapoda</taxon>
        <taxon>Insecta</taxon>
        <taxon>Pterygota</taxon>
        <taxon>Neoptera</taxon>
        <taxon>Endopterygota</taxon>
        <taxon>Coleoptera</taxon>
        <taxon>Polyphaga</taxon>
        <taxon>Cucujiformia</taxon>
        <taxon>Coccinelloidea</taxon>
        <taxon>Coccinellidae</taxon>
        <taxon>Scymninae</taxon>
        <taxon>Scymnini</taxon>
        <taxon>Cryptolaemus</taxon>
    </lineage>
</organism>
<accession>A0ABD2NWJ7</accession>
<sequence length="100" mass="11449">MNNEEKLGKYQQVHKSWPKCANCGGEHLSSNVNFPKNPKNRPTEKLVPAPAPPMNFWTKRAEEKKAADQAKRTEHKDDQKAKEEKKTTDTRGIMMEANDN</sequence>
<dbReference type="EMBL" id="JABFTP020000144">
    <property type="protein sequence ID" value="KAL3283079.1"/>
    <property type="molecule type" value="Genomic_DNA"/>
</dbReference>
<name>A0ABD2NWJ7_9CUCU</name>
<proteinExistence type="predicted"/>
<dbReference type="AlphaFoldDB" id="A0ABD2NWJ7"/>
<reference evidence="2 3" key="1">
    <citation type="journal article" date="2021" name="BMC Biol.">
        <title>Horizontally acquired antibacterial genes associated with adaptive radiation of ladybird beetles.</title>
        <authorList>
            <person name="Li H.S."/>
            <person name="Tang X.F."/>
            <person name="Huang Y.H."/>
            <person name="Xu Z.Y."/>
            <person name="Chen M.L."/>
            <person name="Du X.Y."/>
            <person name="Qiu B.Y."/>
            <person name="Chen P.T."/>
            <person name="Zhang W."/>
            <person name="Slipinski A."/>
            <person name="Escalona H.E."/>
            <person name="Waterhouse R.M."/>
            <person name="Zwick A."/>
            <person name="Pang H."/>
        </authorList>
    </citation>
    <scope>NUCLEOTIDE SEQUENCE [LARGE SCALE GENOMIC DNA]</scope>
    <source>
        <strain evidence="2">SYSU2018</strain>
    </source>
</reference>
<evidence type="ECO:0000313" key="2">
    <source>
        <dbReference type="EMBL" id="KAL3283079.1"/>
    </source>
</evidence>